<accession>A0ABU1WKW1</accession>
<reference evidence="1 2" key="1">
    <citation type="submission" date="2023-07" db="EMBL/GenBank/DDBJ databases">
        <title>Sorghum-associated microbial communities from plants grown in Nebraska, USA.</title>
        <authorList>
            <person name="Schachtman D."/>
        </authorList>
    </citation>
    <scope>NUCLEOTIDE SEQUENCE [LARGE SCALE GENOMIC DNA]</scope>
    <source>
        <strain evidence="1 2">4249</strain>
    </source>
</reference>
<sequence>MALNHLQPGEIANLRPTGADAVSSQSVALFKSEQLEVIRLVLPAGRAMPMHAVPGEITVQCLEGSIDFETPSGTQRLRAGQLVFLKGGEPHALTGVEEATVLVTIVLRP</sequence>
<proteinExistence type="predicted"/>
<comment type="caution">
    <text evidence="1">The sequence shown here is derived from an EMBL/GenBank/DDBJ whole genome shotgun (WGS) entry which is preliminary data.</text>
</comment>
<dbReference type="EMBL" id="JAVDWU010000003">
    <property type="protein sequence ID" value="MDR7149921.1"/>
    <property type="molecule type" value="Genomic_DNA"/>
</dbReference>
<dbReference type="Gene3D" id="2.60.120.10">
    <property type="entry name" value="Jelly Rolls"/>
    <property type="match status" value="1"/>
</dbReference>
<dbReference type="RefSeq" id="WP_310314769.1">
    <property type="nucleotide sequence ID" value="NZ_JAVDWU010000003.1"/>
</dbReference>
<dbReference type="SUPFAM" id="SSF51182">
    <property type="entry name" value="RmlC-like cupins"/>
    <property type="match status" value="1"/>
</dbReference>
<gene>
    <name evidence="1" type="ORF">J2W49_001876</name>
</gene>
<protein>
    <submittedName>
        <fullName evidence="1">Quercetin dioxygenase-like cupin family protein</fullName>
    </submittedName>
</protein>
<organism evidence="1 2">
    <name type="scientific">Hydrogenophaga palleronii</name>
    <dbReference type="NCBI Taxonomy" id="65655"/>
    <lineage>
        <taxon>Bacteria</taxon>
        <taxon>Pseudomonadati</taxon>
        <taxon>Pseudomonadota</taxon>
        <taxon>Betaproteobacteria</taxon>
        <taxon>Burkholderiales</taxon>
        <taxon>Comamonadaceae</taxon>
        <taxon>Hydrogenophaga</taxon>
    </lineage>
</organism>
<evidence type="ECO:0000313" key="1">
    <source>
        <dbReference type="EMBL" id="MDR7149921.1"/>
    </source>
</evidence>
<keyword evidence="2" id="KW-1185">Reference proteome</keyword>
<evidence type="ECO:0000313" key="2">
    <source>
        <dbReference type="Proteomes" id="UP001265700"/>
    </source>
</evidence>
<dbReference type="Proteomes" id="UP001265700">
    <property type="component" value="Unassembled WGS sequence"/>
</dbReference>
<dbReference type="InterPro" id="IPR014710">
    <property type="entry name" value="RmlC-like_jellyroll"/>
</dbReference>
<dbReference type="InterPro" id="IPR011051">
    <property type="entry name" value="RmlC_Cupin_sf"/>
</dbReference>
<dbReference type="CDD" id="cd02230">
    <property type="entry name" value="cupin_HP0902-like"/>
    <property type="match status" value="1"/>
</dbReference>
<name>A0ABU1WKW1_9BURK</name>